<comment type="caution">
    <text evidence="2">The sequence shown here is derived from an EMBL/GenBank/DDBJ whole genome shotgun (WGS) entry which is preliminary data.</text>
</comment>
<dbReference type="EMBL" id="MTSM01000037">
    <property type="protein sequence ID" value="OPX54144.1"/>
    <property type="molecule type" value="Genomic_DNA"/>
</dbReference>
<dbReference type="STRING" id="64969.SAMN02745127_03101"/>
<dbReference type="RefSeq" id="WP_078746604.1">
    <property type="nucleotide sequence ID" value="NZ_FUXG01000034.1"/>
</dbReference>
<dbReference type="AlphaFoldDB" id="A0A1T4SJI9"/>
<keyword evidence="1" id="KW-0732">Signal</keyword>
<dbReference type="OrthoDB" id="6119976at2"/>
<feature type="signal peptide" evidence="1">
    <location>
        <begin position="1"/>
        <end position="19"/>
    </location>
</feature>
<evidence type="ECO:0000313" key="3">
    <source>
        <dbReference type="Proteomes" id="UP000191418"/>
    </source>
</evidence>
<keyword evidence="3" id="KW-1185">Reference proteome</keyword>
<organism evidence="2 3">
    <name type="scientific">Oceanospirillum multiglobuliferum</name>
    <dbReference type="NCBI Taxonomy" id="64969"/>
    <lineage>
        <taxon>Bacteria</taxon>
        <taxon>Pseudomonadati</taxon>
        <taxon>Pseudomonadota</taxon>
        <taxon>Gammaproteobacteria</taxon>
        <taxon>Oceanospirillales</taxon>
        <taxon>Oceanospirillaceae</taxon>
        <taxon>Oceanospirillum</taxon>
    </lineage>
</organism>
<feature type="chain" id="PRO_5013318506" description="YfaZ" evidence="1">
    <location>
        <begin position="20"/>
        <end position="182"/>
    </location>
</feature>
<evidence type="ECO:0008006" key="4">
    <source>
        <dbReference type="Google" id="ProtNLM"/>
    </source>
</evidence>
<proteinExistence type="predicted"/>
<gene>
    <name evidence="2" type="ORF">BTE48_15780</name>
</gene>
<evidence type="ECO:0000313" key="2">
    <source>
        <dbReference type="EMBL" id="OPX54144.1"/>
    </source>
</evidence>
<sequence length="182" mass="19287">MKRIALAAVCASMVATAQAATVDLNINNDTVRAEYDAPLPQNRLSVSVGGLYHEENSATTTLAMVGAHTQEDTATYSMGVGGKGYWLNATGSVSGLALGLGVQGSVSIPQIPQVRVGGHFYYAPRVISFGDIDGLSDLEVRGYYQLLKDADVYLGYRKLGVDVGSNSDDLESGFNVGFVMHF</sequence>
<accession>A0A1T4SJI9</accession>
<dbReference type="Pfam" id="PF07437">
    <property type="entry name" value="YfaZ"/>
    <property type="match status" value="1"/>
</dbReference>
<name>A0A1T4SJI9_9GAMM</name>
<dbReference type="InterPro" id="IPR009998">
    <property type="entry name" value="YfaZ"/>
</dbReference>
<protein>
    <recommendedName>
        <fullName evidence="4">YfaZ</fullName>
    </recommendedName>
</protein>
<dbReference type="Proteomes" id="UP000191418">
    <property type="component" value="Unassembled WGS sequence"/>
</dbReference>
<evidence type="ECO:0000256" key="1">
    <source>
        <dbReference type="SAM" id="SignalP"/>
    </source>
</evidence>
<reference evidence="2 3" key="1">
    <citation type="submission" date="2017-01" db="EMBL/GenBank/DDBJ databases">
        <title>Genome Sequencing of a Marine Spirillum, Oceanospirillum multiglobuliferum ATCC 33336, from Japan.</title>
        <authorList>
            <person name="Carney J.G."/>
            <person name="Trachtenberg A.M."/>
            <person name="Rheaume B.A."/>
            <person name="Linnane J.D."/>
            <person name="Pitts N.L."/>
            <person name="Mykles D.L."/>
            <person name="Maclea K.S."/>
        </authorList>
    </citation>
    <scope>NUCLEOTIDE SEQUENCE [LARGE SCALE GENOMIC DNA]</scope>
    <source>
        <strain evidence="2 3">ATCC 33336</strain>
    </source>
</reference>